<reference evidence="2" key="1">
    <citation type="journal article" date="2020" name="Stud. Mycol.">
        <title>101 Dothideomycetes genomes: a test case for predicting lifestyles and emergence of pathogens.</title>
        <authorList>
            <person name="Haridas S."/>
            <person name="Albert R."/>
            <person name="Binder M."/>
            <person name="Bloem J."/>
            <person name="Labutti K."/>
            <person name="Salamov A."/>
            <person name="Andreopoulos B."/>
            <person name="Baker S."/>
            <person name="Barry K."/>
            <person name="Bills G."/>
            <person name="Bluhm B."/>
            <person name="Cannon C."/>
            <person name="Castanera R."/>
            <person name="Culley D."/>
            <person name="Daum C."/>
            <person name="Ezra D."/>
            <person name="Gonzalez J."/>
            <person name="Henrissat B."/>
            <person name="Kuo A."/>
            <person name="Liang C."/>
            <person name="Lipzen A."/>
            <person name="Lutzoni F."/>
            <person name="Magnuson J."/>
            <person name="Mondo S."/>
            <person name="Nolan M."/>
            <person name="Ohm R."/>
            <person name="Pangilinan J."/>
            <person name="Park H.-J."/>
            <person name="Ramirez L."/>
            <person name="Alfaro M."/>
            <person name="Sun H."/>
            <person name="Tritt A."/>
            <person name="Yoshinaga Y."/>
            <person name="Zwiers L.-H."/>
            <person name="Turgeon B."/>
            <person name="Goodwin S."/>
            <person name="Spatafora J."/>
            <person name="Crous P."/>
            <person name="Grigoriev I."/>
        </authorList>
    </citation>
    <scope>NUCLEOTIDE SEQUENCE</scope>
    <source>
        <strain evidence="2">CBS 119687</strain>
    </source>
</reference>
<dbReference type="AlphaFoldDB" id="A0A6A5ZXI3"/>
<proteinExistence type="predicted"/>
<name>A0A6A5ZXI3_9PLEO</name>
<accession>A0A6A5ZXI3</accession>
<dbReference type="RefSeq" id="XP_033518865.1">
    <property type="nucleotide sequence ID" value="XM_033671886.1"/>
</dbReference>
<dbReference type="Proteomes" id="UP000799771">
    <property type="component" value="Unassembled WGS sequence"/>
</dbReference>
<feature type="region of interest" description="Disordered" evidence="1">
    <location>
        <begin position="18"/>
        <end position="57"/>
    </location>
</feature>
<dbReference type="GeneID" id="54412318"/>
<organism evidence="2 3">
    <name type="scientific">Dothidotthia symphoricarpi CBS 119687</name>
    <dbReference type="NCBI Taxonomy" id="1392245"/>
    <lineage>
        <taxon>Eukaryota</taxon>
        <taxon>Fungi</taxon>
        <taxon>Dikarya</taxon>
        <taxon>Ascomycota</taxon>
        <taxon>Pezizomycotina</taxon>
        <taxon>Dothideomycetes</taxon>
        <taxon>Pleosporomycetidae</taxon>
        <taxon>Pleosporales</taxon>
        <taxon>Dothidotthiaceae</taxon>
        <taxon>Dothidotthia</taxon>
    </lineage>
</organism>
<keyword evidence="3" id="KW-1185">Reference proteome</keyword>
<evidence type="ECO:0000313" key="2">
    <source>
        <dbReference type="EMBL" id="KAF2124472.1"/>
    </source>
</evidence>
<dbReference type="EMBL" id="ML977519">
    <property type="protein sequence ID" value="KAF2124472.1"/>
    <property type="molecule type" value="Genomic_DNA"/>
</dbReference>
<evidence type="ECO:0000313" key="3">
    <source>
        <dbReference type="Proteomes" id="UP000799771"/>
    </source>
</evidence>
<protein>
    <submittedName>
        <fullName evidence="2">Uncharacterized protein</fullName>
    </submittedName>
</protein>
<feature type="region of interest" description="Disordered" evidence="1">
    <location>
        <begin position="86"/>
        <end position="106"/>
    </location>
</feature>
<evidence type="ECO:0000256" key="1">
    <source>
        <dbReference type="SAM" id="MobiDB-lite"/>
    </source>
</evidence>
<gene>
    <name evidence="2" type="ORF">P153DRAFT_401087</name>
</gene>
<sequence>MKTLEALFEDDHQYLPAPLSAPAPCPPVSGRSELTSGMEVDPATFPEVGRDTSVVPADGSGRTLFNGYNTVPMKLSDDHMVYSNAEKEEGAKKIREKKRRLEQGKA</sequence>